<dbReference type="EMBL" id="JAPQKQ010000005">
    <property type="protein sequence ID" value="KAJ5195996.1"/>
    <property type="molecule type" value="Genomic_DNA"/>
</dbReference>
<keyword evidence="3" id="KW-1185">Reference proteome</keyword>
<proteinExistence type="predicted"/>
<name>A0A9W9JH85_9EURO</name>
<sequence>MPTTQPVEILLLPIQEIPILLQPIPVVSLGTGGLVIVYPDTGITITSAYGNTVTDTTAVYNGQALTLGGSAQLAATVTNVVVVSPGLAGPTGPADAANAAGSGANNDGSVSTSSTRVVSLGAGGLVIVHPDTRVTITSACSNMVPTKAIYSGQTLSLGGLAVVLTNLVGVSPDAASQTSAANAAGSVSTTTQRSAYYYCLQWTNVGYRRPGCDKLTITNAADKSSSSANASTTSATTATTALGSGHTNVSCVSSNHTDTTGATHTTSSGNTSIATSTTAPDSSANKISGGVVGLLLALVASIWV</sequence>
<evidence type="ECO:0000313" key="3">
    <source>
        <dbReference type="Proteomes" id="UP001150942"/>
    </source>
</evidence>
<evidence type="ECO:0000313" key="2">
    <source>
        <dbReference type="EMBL" id="KAJ5195996.1"/>
    </source>
</evidence>
<feature type="compositionally biased region" description="Polar residues" evidence="1">
    <location>
        <begin position="273"/>
        <end position="282"/>
    </location>
</feature>
<protein>
    <submittedName>
        <fullName evidence="2">Uncharacterized protein</fullName>
    </submittedName>
</protein>
<gene>
    <name evidence="2" type="ORF">N7449_006475</name>
</gene>
<feature type="region of interest" description="Disordered" evidence="1">
    <location>
        <begin position="257"/>
        <end position="282"/>
    </location>
</feature>
<reference evidence="2" key="1">
    <citation type="submission" date="2022-11" db="EMBL/GenBank/DDBJ databases">
        <authorList>
            <person name="Petersen C."/>
        </authorList>
    </citation>
    <scope>NUCLEOTIDE SEQUENCE</scope>
    <source>
        <strain evidence="2">IBT 20477</strain>
    </source>
</reference>
<dbReference type="OrthoDB" id="3944128at2759"/>
<reference evidence="2" key="2">
    <citation type="journal article" date="2023" name="IMA Fungus">
        <title>Comparative genomic study of the Penicillium genus elucidates a diverse pangenome and 15 lateral gene transfer events.</title>
        <authorList>
            <person name="Petersen C."/>
            <person name="Sorensen T."/>
            <person name="Nielsen M.R."/>
            <person name="Sondergaard T.E."/>
            <person name="Sorensen J.L."/>
            <person name="Fitzpatrick D.A."/>
            <person name="Frisvad J.C."/>
            <person name="Nielsen K.L."/>
        </authorList>
    </citation>
    <scope>NUCLEOTIDE SEQUENCE</scope>
    <source>
        <strain evidence="2">IBT 20477</strain>
    </source>
</reference>
<feature type="compositionally biased region" description="Low complexity" evidence="1">
    <location>
        <begin position="257"/>
        <end position="272"/>
    </location>
</feature>
<dbReference type="AlphaFoldDB" id="A0A9W9JH85"/>
<accession>A0A9W9JH85</accession>
<evidence type="ECO:0000256" key="1">
    <source>
        <dbReference type="SAM" id="MobiDB-lite"/>
    </source>
</evidence>
<dbReference type="Proteomes" id="UP001150942">
    <property type="component" value="Unassembled WGS sequence"/>
</dbReference>
<organism evidence="2 3">
    <name type="scientific">Penicillium cf. viridicatum</name>
    <dbReference type="NCBI Taxonomy" id="2972119"/>
    <lineage>
        <taxon>Eukaryota</taxon>
        <taxon>Fungi</taxon>
        <taxon>Dikarya</taxon>
        <taxon>Ascomycota</taxon>
        <taxon>Pezizomycotina</taxon>
        <taxon>Eurotiomycetes</taxon>
        <taxon>Eurotiomycetidae</taxon>
        <taxon>Eurotiales</taxon>
        <taxon>Aspergillaceae</taxon>
        <taxon>Penicillium</taxon>
    </lineage>
</organism>
<comment type="caution">
    <text evidence="2">The sequence shown here is derived from an EMBL/GenBank/DDBJ whole genome shotgun (WGS) entry which is preliminary data.</text>
</comment>